<dbReference type="AlphaFoldDB" id="A0A830FWY5"/>
<gene>
    <name evidence="1" type="ORF">GCM10009006_36390</name>
</gene>
<dbReference type="Proteomes" id="UP000656367">
    <property type="component" value="Unassembled WGS sequence"/>
</dbReference>
<reference evidence="1" key="2">
    <citation type="submission" date="2020-09" db="EMBL/GenBank/DDBJ databases">
        <authorList>
            <person name="Sun Q."/>
            <person name="Ohkuma M."/>
        </authorList>
    </citation>
    <scope>NUCLEOTIDE SEQUENCE</scope>
    <source>
        <strain evidence="1">JCM 15759</strain>
    </source>
</reference>
<name>A0A830FWY5_HALAR</name>
<accession>A0A830FWY5</accession>
<evidence type="ECO:0000313" key="1">
    <source>
        <dbReference type="EMBL" id="GGM51936.1"/>
    </source>
</evidence>
<organism evidence="1 2">
    <name type="scientific">Haloarcula argentinensis</name>
    <dbReference type="NCBI Taxonomy" id="43776"/>
    <lineage>
        <taxon>Archaea</taxon>
        <taxon>Methanobacteriati</taxon>
        <taxon>Methanobacteriota</taxon>
        <taxon>Stenosarchaea group</taxon>
        <taxon>Halobacteria</taxon>
        <taxon>Halobacteriales</taxon>
        <taxon>Haloarculaceae</taxon>
        <taxon>Haloarcula</taxon>
    </lineage>
</organism>
<evidence type="ECO:0000313" key="2">
    <source>
        <dbReference type="Proteomes" id="UP000656367"/>
    </source>
</evidence>
<dbReference type="EMBL" id="BMON01000008">
    <property type="protein sequence ID" value="GGM51936.1"/>
    <property type="molecule type" value="Genomic_DNA"/>
</dbReference>
<proteinExistence type="predicted"/>
<sequence length="73" mass="8759">MTPERRLDIYEWVEEFVERHGEAEQIVFCDHTQGEIADYIQIQPTSKQITFYHCKSRDKDEDSRVTGSNYLKF</sequence>
<comment type="caution">
    <text evidence="1">The sequence shown here is derived from an EMBL/GenBank/DDBJ whole genome shotgun (WGS) entry which is preliminary data.</text>
</comment>
<reference evidence="1" key="1">
    <citation type="journal article" date="2014" name="Int. J. Syst. Evol. Microbiol.">
        <title>Complete genome sequence of Corynebacterium casei LMG S-19264T (=DSM 44701T), isolated from a smear-ripened cheese.</title>
        <authorList>
            <consortium name="US DOE Joint Genome Institute (JGI-PGF)"/>
            <person name="Walter F."/>
            <person name="Albersmeier A."/>
            <person name="Kalinowski J."/>
            <person name="Ruckert C."/>
        </authorList>
    </citation>
    <scope>NUCLEOTIDE SEQUENCE</scope>
    <source>
        <strain evidence="1">JCM 15759</strain>
    </source>
</reference>
<protein>
    <submittedName>
        <fullName evidence="1">Uncharacterized protein</fullName>
    </submittedName>
</protein>